<comment type="caution">
    <text evidence="3">The sequence shown here is derived from an EMBL/GenBank/DDBJ whole genome shotgun (WGS) entry which is preliminary data.</text>
</comment>
<dbReference type="CDD" id="cd00829">
    <property type="entry name" value="SCP-x_thiolase"/>
    <property type="match status" value="1"/>
</dbReference>
<feature type="domain" description="Thiolase C-terminal" evidence="2">
    <location>
        <begin position="264"/>
        <end position="391"/>
    </location>
</feature>
<gene>
    <name evidence="3" type="ORF">FBQ73_15295</name>
</gene>
<dbReference type="OrthoDB" id="9790314at2"/>
<dbReference type="Pfam" id="PF00108">
    <property type="entry name" value="Thiolase_N"/>
    <property type="match status" value="1"/>
</dbReference>
<accession>A0A6C1KG70</accession>
<evidence type="ECO:0000313" key="4">
    <source>
        <dbReference type="Proteomes" id="UP000305131"/>
    </source>
</evidence>
<dbReference type="NCBIfam" id="NF004810">
    <property type="entry name" value="PRK06157.1"/>
    <property type="match status" value="1"/>
</dbReference>
<proteinExistence type="predicted"/>
<organism evidence="3 4">
    <name type="scientific">Xanthobacter autotrophicus</name>
    <dbReference type="NCBI Taxonomy" id="280"/>
    <lineage>
        <taxon>Bacteria</taxon>
        <taxon>Pseudomonadati</taxon>
        <taxon>Pseudomonadota</taxon>
        <taxon>Alphaproteobacteria</taxon>
        <taxon>Hyphomicrobiales</taxon>
        <taxon>Xanthobacteraceae</taxon>
        <taxon>Xanthobacter</taxon>
    </lineage>
</organism>
<evidence type="ECO:0000313" key="3">
    <source>
        <dbReference type="EMBL" id="TLX42204.1"/>
    </source>
</evidence>
<sequence length="397" mass="41659">MAKGIKDRVAILAMGCSRFGERWDVGQEELMAEAYLEALGHAGIRPDQIEAAWYSSHYDDIGAGKAGTPMAQALRLPAIGVTRVENFCAGGTEAFRGAVYAVASGAVDIALAVGVEKLKDTGFAGLPPASRGTLAPMYLPTHTNPGNFSQLARAYGARHNISSGDLKRAMGHTSMKSHANAVTNKNAHLRKAITIEQAVNAPMVADPLGLFDCCPVSDGAACAIVTTPEIARSLGKTPVLVKAIQLVASNGWEVQQSGWNGSYVHTARIAARRAYAEAGIADPRTALSFAELHDCFSITELVTLEDIGLADEGTAWKRMLDGAFDVDGVMPCQVDGGLKCFGHPVGASGLRMLYECWLQLTGQAGERQLASPSLALTHNLGGAPAQNVCSITIVGAA</sequence>
<dbReference type="Pfam" id="PF22691">
    <property type="entry name" value="Thiolase_C_1"/>
    <property type="match status" value="1"/>
</dbReference>
<dbReference type="PANTHER" id="PTHR42870:SF1">
    <property type="entry name" value="NON-SPECIFIC LIPID-TRANSFER PROTEIN-LIKE 2"/>
    <property type="match status" value="1"/>
</dbReference>
<dbReference type="PIRSF" id="PIRSF000429">
    <property type="entry name" value="Ac-CoA_Ac_transf"/>
    <property type="match status" value="1"/>
</dbReference>
<evidence type="ECO:0000259" key="2">
    <source>
        <dbReference type="Pfam" id="PF22691"/>
    </source>
</evidence>
<dbReference type="EMBL" id="VAUP01000031">
    <property type="protein sequence ID" value="TLX42204.1"/>
    <property type="molecule type" value="Genomic_DNA"/>
</dbReference>
<dbReference type="InterPro" id="IPR020616">
    <property type="entry name" value="Thiolase_N"/>
</dbReference>
<dbReference type="InterPro" id="IPR055140">
    <property type="entry name" value="Thiolase_C_2"/>
</dbReference>
<dbReference type="PANTHER" id="PTHR42870">
    <property type="entry name" value="ACETYL-COA C-ACETYLTRANSFERASE"/>
    <property type="match status" value="1"/>
</dbReference>
<reference evidence="3 4" key="1">
    <citation type="submission" date="2019-05" db="EMBL/GenBank/DDBJ databases">
        <authorList>
            <person name="Zhou X."/>
        </authorList>
    </citation>
    <scope>NUCLEOTIDE SEQUENCE [LARGE SCALE GENOMIC DNA]</scope>
    <source>
        <strain evidence="3 4">DSM 432</strain>
    </source>
</reference>
<evidence type="ECO:0000259" key="1">
    <source>
        <dbReference type="Pfam" id="PF00108"/>
    </source>
</evidence>
<dbReference type="InterPro" id="IPR002155">
    <property type="entry name" value="Thiolase"/>
</dbReference>
<protein>
    <submittedName>
        <fullName evidence="3">Acetyl-CoA acetyltransferase</fullName>
    </submittedName>
</protein>
<dbReference type="AlphaFoldDB" id="A0A6C1KG70"/>
<dbReference type="SUPFAM" id="SSF53901">
    <property type="entry name" value="Thiolase-like"/>
    <property type="match status" value="2"/>
</dbReference>
<dbReference type="Proteomes" id="UP000305131">
    <property type="component" value="Unassembled WGS sequence"/>
</dbReference>
<dbReference type="Gene3D" id="3.40.47.10">
    <property type="match status" value="1"/>
</dbReference>
<dbReference type="GeneID" id="95774817"/>
<dbReference type="GO" id="GO:0003988">
    <property type="term" value="F:acetyl-CoA C-acyltransferase activity"/>
    <property type="evidence" value="ECO:0007669"/>
    <property type="project" value="UniProtKB-ARBA"/>
</dbReference>
<feature type="domain" description="Thiolase N-terminal" evidence="1">
    <location>
        <begin position="20"/>
        <end position="227"/>
    </location>
</feature>
<name>A0A6C1KG70_XANAU</name>
<keyword evidence="3" id="KW-0808">Transferase</keyword>
<dbReference type="InterPro" id="IPR016039">
    <property type="entry name" value="Thiolase-like"/>
</dbReference>
<dbReference type="RefSeq" id="WP_138400345.1">
    <property type="nucleotide sequence ID" value="NZ_JBAFVI010000003.1"/>
</dbReference>